<name>A0ABS4QMN0_9NOCA</name>
<sequence length="644" mass="69191">MTQISASTFDPLARYVNVRILQGAPIADVDLNELDDIRKFELRAYLKWFVGDGVPDGNDGFHITGTGAVDDFTIGAGGTAADANIPADEAGLRGVGRILVDGLDATIAADIAFTAQKLHEDHPGAQVLAQQLGVPPVRRLTNATDDGKMAIYLDVWESFVTADDDTRLLHAGLGVETGARVRRDWAVRVRSGQTAPHGVEPDVVAGHSYSLLAVLTRRAGDGTVRATDVDDRRHRRLQLPPATLIEDVLGTSSSNYRAGFDRPPVSLRDAINALLRGQLPMTPDQPVAPPPPGSTTVDTLARAVLRDSRRGLVTVFESDRGNNRQVYASRMSLDDVAGGFANALRVTDGVAHANPAVAELPDGTLFVVYQSESTSSAGVHAKRAPFSELGTAPELPVAATPGVAEDNPFVVAAGAVVTVFFHKTVPGAQVTQRWYFRRWSMVTDDWVEGPTELAALDTPLRDFHAALDSTGRIWTVMVTSQGIQATWVKPGTGEKGTPMKVAGPPGGATSPPFMLCPRGGGAWLFWQDANGINTSQFINNAWQTPVSGLGGADSTDRAPCAVEDAEDGTFWLIWCRGPILEGDLLAMRRDQMGQWGTPRHLVRSRFDDTMPFAVAGPDTTVWVFWASTRTGSVRIYTKRFVTAV</sequence>
<accession>A0ABS4QMN0</accession>
<evidence type="ECO:0000313" key="1">
    <source>
        <dbReference type="EMBL" id="MBP2192960.1"/>
    </source>
</evidence>
<comment type="caution">
    <text evidence="1">The sequence shown here is derived from an EMBL/GenBank/DDBJ whole genome shotgun (WGS) entry which is preliminary data.</text>
</comment>
<gene>
    <name evidence="1" type="ORF">BJ987_005861</name>
</gene>
<reference evidence="1 2" key="1">
    <citation type="submission" date="2021-03" db="EMBL/GenBank/DDBJ databases">
        <title>Sequencing the genomes of 1000 actinobacteria strains.</title>
        <authorList>
            <person name="Klenk H.-P."/>
        </authorList>
    </citation>
    <scope>NUCLEOTIDE SEQUENCE [LARGE SCALE GENOMIC DNA]</scope>
    <source>
        <strain evidence="1 2">DSM 45516</strain>
    </source>
</reference>
<protein>
    <submittedName>
        <fullName evidence="1">Uncharacterized protein</fullName>
    </submittedName>
</protein>
<dbReference type="RefSeq" id="WP_209896149.1">
    <property type="nucleotide sequence ID" value="NZ_JAGGMR010000001.1"/>
</dbReference>
<dbReference type="EMBL" id="JAGGMR010000001">
    <property type="protein sequence ID" value="MBP2192960.1"/>
    <property type="molecule type" value="Genomic_DNA"/>
</dbReference>
<dbReference type="CDD" id="cd15482">
    <property type="entry name" value="Sialidase_non-viral"/>
    <property type="match status" value="1"/>
</dbReference>
<dbReference type="Proteomes" id="UP001519325">
    <property type="component" value="Unassembled WGS sequence"/>
</dbReference>
<proteinExistence type="predicted"/>
<keyword evidence="2" id="KW-1185">Reference proteome</keyword>
<organism evidence="1 2">
    <name type="scientific">Nocardia goodfellowii</name>
    <dbReference type="NCBI Taxonomy" id="882446"/>
    <lineage>
        <taxon>Bacteria</taxon>
        <taxon>Bacillati</taxon>
        <taxon>Actinomycetota</taxon>
        <taxon>Actinomycetes</taxon>
        <taxon>Mycobacteriales</taxon>
        <taxon>Nocardiaceae</taxon>
        <taxon>Nocardia</taxon>
    </lineage>
</organism>
<evidence type="ECO:0000313" key="2">
    <source>
        <dbReference type="Proteomes" id="UP001519325"/>
    </source>
</evidence>